<reference evidence="2" key="1">
    <citation type="submission" date="2014-09" db="EMBL/GenBank/DDBJ databases">
        <authorList>
            <person name="Mudge J."/>
            <person name="Ramaraj T."/>
            <person name="Lindquist I.E."/>
            <person name="Bharti A.K."/>
            <person name="Sundararajan A."/>
            <person name="Cameron C.T."/>
            <person name="Woodward J.E."/>
            <person name="May G.D."/>
            <person name="Brubaker C."/>
            <person name="Broadhvest J."/>
            <person name="Wilkins T.A."/>
        </authorList>
    </citation>
    <scope>NUCLEOTIDE SEQUENCE</scope>
    <source>
        <strain evidence="2">cv. AKA8401</strain>
    </source>
</reference>
<protein>
    <submittedName>
        <fullName evidence="1">Reverse gyrase 1</fullName>
    </submittedName>
</protein>
<dbReference type="EMBL" id="KN411547">
    <property type="protein sequence ID" value="KHG18853.1"/>
    <property type="molecule type" value="Genomic_DNA"/>
</dbReference>
<dbReference type="AlphaFoldDB" id="A0A0B0NWK6"/>
<keyword evidence="2" id="KW-1185">Reference proteome</keyword>
<organism evidence="1 2">
    <name type="scientific">Gossypium arboreum</name>
    <name type="common">Tree cotton</name>
    <name type="synonym">Gossypium nanking</name>
    <dbReference type="NCBI Taxonomy" id="29729"/>
    <lineage>
        <taxon>Eukaryota</taxon>
        <taxon>Viridiplantae</taxon>
        <taxon>Streptophyta</taxon>
        <taxon>Embryophyta</taxon>
        <taxon>Tracheophyta</taxon>
        <taxon>Spermatophyta</taxon>
        <taxon>Magnoliopsida</taxon>
        <taxon>eudicotyledons</taxon>
        <taxon>Gunneridae</taxon>
        <taxon>Pentapetalae</taxon>
        <taxon>rosids</taxon>
        <taxon>malvids</taxon>
        <taxon>Malvales</taxon>
        <taxon>Malvaceae</taxon>
        <taxon>Malvoideae</taxon>
        <taxon>Gossypium</taxon>
    </lineage>
</organism>
<name>A0A0B0NWK6_GOSAR</name>
<evidence type="ECO:0000313" key="1">
    <source>
        <dbReference type="EMBL" id="KHG18853.1"/>
    </source>
</evidence>
<proteinExistence type="predicted"/>
<sequence>MFWRPGTGLAYNTDGGVVRHVLRIPDSLCKQTREELDSEQHVICCSKEKFNGNIDEYVKEEKVSCYVQVDTSMYIELMRTSWDVMNLWFIQLALVGDLQRFYHTIKLSFRV</sequence>
<accession>A0A0B0NWK6</accession>
<evidence type="ECO:0000313" key="2">
    <source>
        <dbReference type="Proteomes" id="UP000032142"/>
    </source>
</evidence>
<dbReference type="Proteomes" id="UP000032142">
    <property type="component" value="Unassembled WGS sequence"/>
</dbReference>
<gene>
    <name evidence="1" type="ORF">F383_02572</name>
</gene>